<dbReference type="AlphaFoldDB" id="A0A5C4SQX4"/>
<proteinExistence type="predicted"/>
<dbReference type="GO" id="GO:0016829">
    <property type="term" value="F:lyase activity"/>
    <property type="evidence" value="ECO:0007669"/>
    <property type="project" value="InterPro"/>
</dbReference>
<dbReference type="Gene3D" id="2.60.40.2750">
    <property type="match status" value="1"/>
</dbReference>
<feature type="domain" description="Heparinase II C-terminal" evidence="4">
    <location>
        <begin position="690"/>
        <end position="774"/>
    </location>
</feature>
<keyword evidence="6" id="KW-1185">Reference proteome</keyword>
<protein>
    <submittedName>
        <fullName evidence="5">DUF4962 domain-containing protein</fullName>
    </submittedName>
</protein>
<dbReference type="InterPro" id="IPR054645">
    <property type="entry name" value="HepB"/>
</dbReference>
<dbReference type="InterPro" id="IPR008929">
    <property type="entry name" value="Chondroitin_lyas"/>
</dbReference>
<evidence type="ECO:0000313" key="5">
    <source>
        <dbReference type="EMBL" id="TNJ46037.1"/>
    </source>
</evidence>
<dbReference type="NCBIfam" id="NF045571">
    <property type="entry name" value="HepHepsulflyase"/>
    <property type="match status" value="1"/>
</dbReference>
<name>A0A5C4SQX4_9FLAO</name>
<feature type="domain" description="Heparinase II/III-like C-terminal" evidence="2">
    <location>
        <begin position="395"/>
        <end position="460"/>
    </location>
</feature>
<evidence type="ECO:0000259" key="2">
    <source>
        <dbReference type="Pfam" id="PF07940"/>
    </source>
</evidence>
<dbReference type="GO" id="GO:0030313">
    <property type="term" value="C:cell envelope"/>
    <property type="evidence" value="ECO:0007669"/>
    <property type="project" value="UniProtKB-SubCell"/>
</dbReference>
<accession>A0A5C4SQX4</accession>
<dbReference type="RefSeq" id="WP_139695051.1">
    <property type="nucleotide sequence ID" value="NZ_CP074074.1"/>
</dbReference>
<dbReference type="EMBL" id="VDCS01000003">
    <property type="protein sequence ID" value="TNJ46037.1"/>
    <property type="molecule type" value="Genomic_DNA"/>
</dbReference>
<dbReference type="InterPro" id="IPR032518">
    <property type="entry name" value="HepII_N"/>
</dbReference>
<dbReference type="Proteomes" id="UP000308713">
    <property type="component" value="Unassembled WGS sequence"/>
</dbReference>
<dbReference type="InterPro" id="IPR040925">
    <property type="entry name" value="HepII_C"/>
</dbReference>
<dbReference type="Pfam" id="PF07940">
    <property type="entry name" value="Hepar_II_III_C"/>
    <property type="match status" value="1"/>
</dbReference>
<dbReference type="SMR" id="A0A5C4SQX4"/>
<organism evidence="5 6">
    <name type="scientific">Allotamlana fucoidanivorans</name>
    <dbReference type="NCBI Taxonomy" id="2583814"/>
    <lineage>
        <taxon>Bacteria</taxon>
        <taxon>Pseudomonadati</taxon>
        <taxon>Bacteroidota</taxon>
        <taxon>Flavobacteriia</taxon>
        <taxon>Flavobacteriales</taxon>
        <taxon>Flavobacteriaceae</taxon>
        <taxon>Allotamlana</taxon>
    </lineage>
</organism>
<evidence type="ECO:0000256" key="1">
    <source>
        <dbReference type="ARBA" id="ARBA00004196"/>
    </source>
</evidence>
<dbReference type="Pfam" id="PF16332">
    <property type="entry name" value="DUF4962"/>
    <property type="match status" value="1"/>
</dbReference>
<dbReference type="Gene3D" id="1.50.10.100">
    <property type="entry name" value="Chondroitin AC/alginate lyase"/>
    <property type="match status" value="1"/>
</dbReference>
<gene>
    <name evidence="5" type="ORF">FGF67_03305</name>
</gene>
<reference evidence="5 6" key="1">
    <citation type="submission" date="2019-05" db="EMBL/GenBank/DDBJ databases">
        <title>Tamlana fucoidanivorans sp. nov., isolated from the surface of algae collected from Fujian province in China.</title>
        <authorList>
            <person name="Li J."/>
        </authorList>
    </citation>
    <scope>NUCLEOTIDE SEQUENCE [LARGE SCALE GENOMIC DNA]</scope>
    <source>
        <strain evidence="5 6">CW2-9</strain>
    </source>
</reference>
<comment type="subcellular location">
    <subcellularLocation>
        <location evidence="1">Cell envelope</location>
    </subcellularLocation>
</comment>
<evidence type="ECO:0000259" key="3">
    <source>
        <dbReference type="Pfam" id="PF16332"/>
    </source>
</evidence>
<dbReference type="Gene3D" id="2.70.98.70">
    <property type="match status" value="1"/>
</dbReference>
<feature type="domain" description="Heparinase II N-terminal" evidence="3">
    <location>
        <begin position="81"/>
        <end position="317"/>
    </location>
</feature>
<dbReference type="OrthoDB" id="9793856at2"/>
<dbReference type="InterPro" id="IPR012480">
    <property type="entry name" value="Hepar_II_III_C"/>
</dbReference>
<evidence type="ECO:0000313" key="6">
    <source>
        <dbReference type="Proteomes" id="UP000308713"/>
    </source>
</evidence>
<dbReference type="Pfam" id="PF18675">
    <property type="entry name" value="HepII_C"/>
    <property type="match status" value="1"/>
</dbReference>
<comment type="caution">
    <text evidence="5">The sequence shown here is derived from an EMBL/GenBank/DDBJ whole genome shotgun (WGS) entry which is preliminary data.</text>
</comment>
<evidence type="ECO:0000259" key="4">
    <source>
        <dbReference type="Pfam" id="PF18675"/>
    </source>
</evidence>
<sequence>MQAIKFTRIITAVVALFVGFRMHSQIESSLKWKSIEGVSIPIPPSEHPRLFLRNEHIPELKERMQDPILSKVWDDLVAMSKDSHNESAEKKDWRYYLDQKGIPVKAELDALRYLISDKESIGRLAIKNILKNLKKSNWPEEGNDLSRGIGRRMVSGAIVYDWCYDLLTKSEKEAFIKEFLRLAEMLECGYPPRKVGLIVGHPSEWMIMRDLLSTSIAIYDEHPDMYNIIAKLLYEEFKPPRDWFFKGHAHHQGTAYYNVRHANELFAQWIFNRMGAGNFYHPSQQFVPYNILYLTRPDGQFVASGDTNYYRKKPNAMGIVALLNGSYYKDEFINKVYLDNPSLASHNKLFEFLWRDVDLGTREVNDLPLSRYFDAPFGWMVARTSWDENAVIAEMKINEYHFGNHQHLDAGSFQIYYKGPLAIDSGIYSGVSDGISGYNNSHNKNYFKRTIAHNSLLVYDPKEEFLTWDYGGAHKTKYGRNDGGQRMPGKAWTPPNTFADILTEEYKTGEIIAHGFGPDNYAPEYTYLKGDIASAYTDKVEEAKRSFVFLNFKEDSIPAGLIVFDKLVSSNPDFKKYWLLHSIEEPTLRGTETTISRTLFGESGKLICNTILPKKENLSIELVGGPGKEFWVFGENLETIPRDRPDPANDRGAWRVEVSPLQSAKENYFLNVLQVTDTEIDKTYKVKEILGDEVFGVQIKDRIVLFNKRSSQMDLPFSFSVKEKGNYKFLITDVEEGTWQIKKNGKVLHVAIRADKTDNVLYFEGSHGDYEVIR</sequence>